<feature type="domain" description="NADP-dependent oxidoreductase" evidence="2">
    <location>
        <begin position="18"/>
        <end position="313"/>
    </location>
</feature>
<dbReference type="SUPFAM" id="SSF51430">
    <property type="entry name" value="NAD(P)-linked oxidoreductase"/>
    <property type="match status" value="1"/>
</dbReference>
<name>A0AAW1PFJ4_9CHLO</name>
<evidence type="ECO:0000313" key="4">
    <source>
        <dbReference type="Proteomes" id="UP001465755"/>
    </source>
</evidence>
<dbReference type="GO" id="GO:0016491">
    <property type="term" value="F:oxidoreductase activity"/>
    <property type="evidence" value="ECO:0007669"/>
    <property type="project" value="UniProtKB-KW"/>
</dbReference>
<dbReference type="InterPro" id="IPR023210">
    <property type="entry name" value="NADP_OxRdtase_dom"/>
</dbReference>
<keyword evidence="4" id="KW-1185">Reference proteome</keyword>
<proteinExistence type="predicted"/>
<keyword evidence="1" id="KW-0560">Oxidoreductase</keyword>
<reference evidence="3 4" key="1">
    <citation type="journal article" date="2024" name="Nat. Commun.">
        <title>Phylogenomics reveals the evolutionary origins of lichenization in chlorophyte algae.</title>
        <authorList>
            <person name="Puginier C."/>
            <person name="Libourel C."/>
            <person name="Otte J."/>
            <person name="Skaloud P."/>
            <person name="Haon M."/>
            <person name="Grisel S."/>
            <person name="Petersen M."/>
            <person name="Berrin J.G."/>
            <person name="Delaux P.M."/>
            <person name="Dal Grande F."/>
            <person name="Keller J."/>
        </authorList>
    </citation>
    <scope>NUCLEOTIDE SEQUENCE [LARGE SCALE GENOMIC DNA]</scope>
    <source>
        <strain evidence="3 4">SAG 2036</strain>
    </source>
</reference>
<evidence type="ECO:0000256" key="1">
    <source>
        <dbReference type="ARBA" id="ARBA00023002"/>
    </source>
</evidence>
<accession>A0AAW1PFJ4</accession>
<dbReference type="Pfam" id="PF00248">
    <property type="entry name" value="Aldo_ket_red"/>
    <property type="match status" value="1"/>
</dbReference>
<dbReference type="InterPro" id="IPR050791">
    <property type="entry name" value="Aldo-Keto_reductase"/>
</dbReference>
<dbReference type="EMBL" id="JALJOQ010000024">
    <property type="protein sequence ID" value="KAK9808314.1"/>
    <property type="molecule type" value="Genomic_DNA"/>
</dbReference>
<dbReference type="InterPro" id="IPR036812">
    <property type="entry name" value="NAD(P)_OxRdtase_dom_sf"/>
</dbReference>
<dbReference type="Proteomes" id="UP001465755">
    <property type="component" value="Unassembled WGS sequence"/>
</dbReference>
<sequence>MVGQRKLGRQGLVSSEQGLGCMSLTDGMYKQEEGFNDDTSLEVLNKAFELGITMLNTAAFYSGGKNEELIGRAIKGLPRDKAVIASKFGPSMKDGKFSFDASPAALHKTIDETLSRLGVDYLDVWVLRNPGFLKAEQVEEILGTVKEIVKAGKVKYVGLSEVSADIIRRAHKVQPISVIELEWSLFSRDSEAEIIPAARELGIGILAYSPMSRGMLSGAFTKVEDLAADDWRRSNPRFQGENFAKNVAMAGKIKAIADKKGCTSGQIALAWVAHQGDDVVPIPGTKRVKYLEINVEALKIKLTPAEMKELEDAVPGGMAAGDRYQHE</sequence>
<dbReference type="PANTHER" id="PTHR43625">
    <property type="entry name" value="AFLATOXIN B1 ALDEHYDE REDUCTASE"/>
    <property type="match status" value="1"/>
</dbReference>
<organism evidence="3 4">
    <name type="scientific">Symbiochloris irregularis</name>
    <dbReference type="NCBI Taxonomy" id="706552"/>
    <lineage>
        <taxon>Eukaryota</taxon>
        <taxon>Viridiplantae</taxon>
        <taxon>Chlorophyta</taxon>
        <taxon>core chlorophytes</taxon>
        <taxon>Trebouxiophyceae</taxon>
        <taxon>Trebouxiales</taxon>
        <taxon>Trebouxiaceae</taxon>
        <taxon>Symbiochloris</taxon>
    </lineage>
</organism>
<protein>
    <recommendedName>
        <fullName evidence="2">NADP-dependent oxidoreductase domain-containing protein</fullName>
    </recommendedName>
</protein>
<comment type="caution">
    <text evidence="3">The sequence shown here is derived from an EMBL/GenBank/DDBJ whole genome shotgun (WGS) entry which is preliminary data.</text>
</comment>
<dbReference type="Gene3D" id="3.20.20.100">
    <property type="entry name" value="NADP-dependent oxidoreductase domain"/>
    <property type="match status" value="1"/>
</dbReference>
<dbReference type="AlphaFoldDB" id="A0AAW1PFJ4"/>
<evidence type="ECO:0000259" key="2">
    <source>
        <dbReference type="Pfam" id="PF00248"/>
    </source>
</evidence>
<gene>
    <name evidence="3" type="ORF">WJX73_000255</name>
</gene>
<dbReference type="GO" id="GO:0005737">
    <property type="term" value="C:cytoplasm"/>
    <property type="evidence" value="ECO:0007669"/>
    <property type="project" value="TreeGrafter"/>
</dbReference>
<evidence type="ECO:0000313" key="3">
    <source>
        <dbReference type="EMBL" id="KAK9808314.1"/>
    </source>
</evidence>
<dbReference type="PANTHER" id="PTHR43625:SF40">
    <property type="entry name" value="ALDO-KETO REDUCTASE YAKC [NADP(+)]"/>
    <property type="match status" value="1"/>
</dbReference>